<protein>
    <submittedName>
        <fullName evidence="5">DUF1737 domain-containing protein</fullName>
    </submittedName>
</protein>
<evidence type="ECO:0000259" key="4">
    <source>
        <dbReference type="Pfam" id="PF08410"/>
    </source>
</evidence>
<dbReference type="PANTHER" id="PTHR31988:SF19">
    <property type="entry name" value="9-O-ACETYL-N-ACETYLNEURAMINIC ACID DEACETYLASE-RELATED"/>
    <property type="match status" value="1"/>
</dbReference>
<dbReference type="InterPro" id="IPR013619">
    <property type="entry name" value="DUF1737"/>
</dbReference>
<evidence type="ECO:0000256" key="1">
    <source>
        <dbReference type="ARBA" id="ARBA00022801"/>
    </source>
</evidence>
<dbReference type="InterPro" id="IPR036514">
    <property type="entry name" value="SGNH_hydro_sf"/>
</dbReference>
<dbReference type="PANTHER" id="PTHR31988">
    <property type="entry name" value="ESTERASE, PUTATIVE (DUF303)-RELATED"/>
    <property type="match status" value="1"/>
</dbReference>
<accession>A0A7A6JSJ7</accession>
<dbReference type="GO" id="GO:0016788">
    <property type="term" value="F:hydrolase activity, acting on ester bonds"/>
    <property type="evidence" value="ECO:0007669"/>
    <property type="project" value="UniProtKB-ARBA"/>
</dbReference>
<keyword evidence="1" id="KW-0378">Hydrolase</keyword>
<dbReference type="InterPro" id="IPR052940">
    <property type="entry name" value="Carb_Esterase_6"/>
</dbReference>
<comment type="caution">
    <text evidence="5">The sequence shown here is derived from an EMBL/GenBank/DDBJ whole genome shotgun (WGS) entry which is preliminary data.</text>
</comment>
<feature type="domain" description="DUF1737" evidence="4">
    <location>
        <begin position="4"/>
        <end position="53"/>
    </location>
</feature>
<reference evidence="5" key="2">
    <citation type="submission" date="2019-09" db="EMBL/GenBank/DDBJ databases">
        <authorList>
            <consortium name="NCBI Pathogen Detection Project"/>
        </authorList>
    </citation>
    <scope>NUCLEOTIDE SEQUENCE</scope>
    <source>
        <strain evidence="5">EC00617</strain>
    </source>
</reference>
<evidence type="ECO:0000256" key="2">
    <source>
        <dbReference type="SAM" id="MobiDB-lite"/>
    </source>
</evidence>
<dbReference type="EMBL" id="DABGYO010000002">
    <property type="protein sequence ID" value="HAJ0846090.1"/>
    <property type="molecule type" value="Genomic_DNA"/>
</dbReference>
<name>A0A7A6JSJ7_ECOLX</name>
<dbReference type="Pfam" id="PF08410">
    <property type="entry name" value="DUF1737"/>
    <property type="match status" value="1"/>
</dbReference>
<feature type="region of interest" description="Disordered" evidence="2">
    <location>
        <begin position="331"/>
        <end position="351"/>
    </location>
</feature>
<feature type="region of interest" description="Disordered" evidence="2">
    <location>
        <begin position="400"/>
        <end position="420"/>
    </location>
</feature>
<dbReference type="Gene3D" id="3.40.50.1110">
    <property type="entry name" value="SGNH hydrolase"/>
    <property type="match status" value="1"/>
</dbReference>
<dbReference type="Pfam" id="PF03629">
    <property type="entry name" value="SASA"/>
    <property type="match status" value="1"/>
</dbReference>
<dbReference type="AlphaFoldDB" id="A0A7A6JSJ7"/>
<evidence type="ECO:0000313" key="5">
    <source>
        <dbReference type="EMBL" id="HAJ0846090.1"/>
    </source>
</evidence>
<evidence type="ECO:0000259" key="3">
    <source>
        <dbReference type="Pfam" id="PF03629"/>
    </source>
</evidence>
<gene>
    <name evidence="5" type="ORF">HL560_03220</name>
</gene>
<feature type="compositionally biased region" description="Low complexity" evidence="2">
    <location>
        <begin position="406"/>
        <end position="417"/>
    </location>
</feature>
<sequence length="505" mass="54757">MTSKNFALITAMTQAELTQKVNEHLAKGWHLQGETRVAYEPGTPWYLMQAMVADGTTDISPDSPQHGSVPEWYYVVVLAGQSNAMSYGEGMPLPDSYDAPHPRIKQLARRNTVTPGGKACAFNDIIPADHCLHDVQDMSALNHPNADLSKGQYGCVGQGLHIAKRLLPYIPQNAGILLVPCCRGGSAFTQGAEGTFSESTGASQDSARWGVGKPLYQDLILRTKAALQKNPKNMLLAVCWMQGEFDMSAATYSQQPPLFTAMLKQFRADITEFNTQCHGGRAASVPWICGDTTYYWKNTYGTQYDTIYGAYKNRESDNVFFVPFLTDGSGNNTSTNAPTEDPDAASEGYYGSASRTNKNWVSSNRQTHFSSWARRGIIPDRMATAILNVAGRTLAFISGKAPEIKPSPGGDTPSGPSEDASVRTISLLPTAGDAAAQGWSIKNGGIQLSEGVFKITKQSNKAWSLTRPVDDAVSLLTRGGRLSCKFRLSGALTNNQFGLGIYLYT</sequence>
<dbReference type="InterPro" id="IPR005181">
    <property type="entry name" value="SASA"/>
</dbReference>
<dbReference type="SUPFAM" id="SSF52266">
    <property type="entry name" value="SGNH hydrolase"/>
    <property type="match status" value="1"/>
</dbReference>
<proteinExistence type="predicted"/>
<organism evidence="5">
    <name type="scientific">Escherichia coli</name>
    <dbReference type="NCBI Taxonomy" id="562"/>
    <lineage>
        <taxon>Bacteria</taxon>
        <taxon>Pseudomonadati</taxon>
        <taxon>Pseudomonadota</taxon>
        <taxon>Gammaproteobacteria</taxon>
        <taxon>Enterobacterales</taxon>
        <taxon>Enterobacteriaceae</taxon>
        <taxon>Escherichia</taxon>
    </lineage>
</organism>
<feature type="domain" description="Sialate O-acetylesterase" evidence="3">
    <location>
        <begin position="75"/>
        <end position="271"/>
    </location>
</feature>
<reference evidence="5" key="1">
    <citation type="journal article" date="2018" name="Genome Biol.">
        <title>SKESA: strategic k-mer extension for scrupulous assemblies.</title>
        <authorList>
            <person name="Souvorov A."/>
            <person name="Agarwala R."/>
            <person name="Lipman D.J."/>
        </authorList>
    </citation>
    <scope>NUCLEOTIDE SEQUENCE</scope>
    <source>
        <strain evidence="5">EC00617</strain>
    </source>
</reference>
<feature type="non-terminal residue" evidence="5">
    <location>
        <position position="505"/>
    </location>
</feature>